<feature type="domain" description="Double zinc ribbon" evidence="2">
    <location>
        <begin position="16"/>
        <end position="69"/>
    </location>
</feature>
<sequence>MLLTRWMAAGGRVVKRALPGYCAFCLDPLTGEASWCQACFDQLPWNRPACPRCGDALTHHQQFLCGHCVSKRPAFDAAHVALRFQFPISALVRDFKFNARPRAGMLLCELMQTSLPSPPFDAILPVPMTPERARERGFNQARWLAVELGRRTGLPVLEVQRVKQGPSQRRLNRQARFANLSGAFKVNALLPGYVAIVDDVVTTGATAHSMALALRRAGVERVDVWAASRTPLVVDQA</sequence>
<organism evidence="3 4">
    <name type="scientific">Vreelandella gomseomensis</name>
    <dbReference type="NCBI Taxonomy" id="370766"/>
    <lineage>
        <taxon>Bacteria</taxon>
        <taxon>Pseudomonadati</taxon>
        <taxon>Pseudomonadota</taxon>
        <taxon>Gammaproteobacteria</taxon>
        <taxon>Oceanospirillales</taxon>
        <taxon>Halomonadaceae</taxon>
        <taxon>Vreelandella</taxon>
    </lineage>
</organism>
<dbReference type="InterPro" id="IPR029057">
    <property type="entry name" value="PRTase-like"/>
</dbReference>
<dbReference type="Proteomes" id="UP001269267">
    <property type="component" value="Unassembled WGS sequence"/>
</dbReference>
<gene>
    <name evidence="3" type="ORF">QC815_08580</name>
</gene>
<dbReference type="PANTHER" id="PTHR47505">
    <property type="entry name" value="DNA UTILIZATION PROTEIN YHGH"/>
    <property type="match status" value="1"/>
</dbReference>
<accession>A0ABU1GDE2</accession>
<dbReference type="InterPro" id="IPR051910">
    <property type="entry name" value="ComF/GntX_DNA_util-trans"/>
</dbReference>
<evidence type="ECO:0000313" key="3">
    <source>
        <dbReference type="EMBL" id="MDR5874980.1"/>
    </source>
</evidence>
<dbReference type="Pfam" id="PF18912">
    <property type="entry name" value="DZR_2"/>
    <property type="match status" value="1"/>
</dbReference>
<evidence type="ECO:0000256" key="1">
    <source>
        <dbReference type="ARBA" id="ARBA00008007"/>
    </source>
</evidence>
<name>A0ABU1GDE2_9GAMM</name>
<dbReference type="InterPro" id="IPR044005">
    <property type="entry name" value="DZR_2"/>
</dbReference>
<proteinExistence type="inferred from homology"/>
<dbReference type="Gene3D" id="3.40.50.2020">
    <property type="match status" value="1"/>
</dbReference>
<dbReference type="InterPro" id="IPR000836">
    <property type="entry name" value="PRTase_dom"/>
</dbReference>
<dbReference type="SUPFAM" id="SSF53271">
    <property type="entry name" value="PRTase-like"/>
    <property type="match status" value="1"/>
</dbReference>
<dbReference type="CDD" id="cd06223">
    <property type="entry name" value="PRTases_typeI"/>
    <property type="match status" value="1"/>
</dbReference>
<reference evidence="3 4" key="1">
    <citation type="submission" date="2023-04" db="EMBL/GenBank/DDBJ databases">
        <title>A long-awaited taxogenomic arrangement of the family Halomonadaceae.</title>
        <authorList>
            <person name="De La Haba R."/>
            <person name="Chuvochina M."/>
            <person name="Wittouck S."/>
            <person name="Arahal D.R."/>
            <person name="Sanchez-Porro C."/>
            <person name="Hugenholtz P."/>
            <person name="Ventosa A."/>
        </authorList>
    </citation>
    <scope>NUCLEOTIDE SEQUENCE [LARGE SCALE GENOMIC DNA]</scope>
    <source>
        <strain evidence="3 4">DSM 18042</strain>
    </source>
</reference>
<comment type="caution">
    <text evidence="3">The sequence shown here is derived from an EMBL/GenBank/DDBJ whole genome shotgun (WGS) entry which is preliminary data.</text>
</comment>
<comment type="similarity">
    <text evidence="1">Belongs to the ComF/GntX family.</text>
</comment>
<protein>
    <submittedName>
        <fullName evidence="3">ComF family protein</fullName>
    </submittedName>
</protein>
<keyword evidence="4" id="KW-1185">Reference proteome</keyword>
<dbReference type="PANTHER" id="PTHR47505:SF1">
    <property type="entry name" value="DNA UTILIZATION PROTEIN YHGH"/>
    <property type="match status" value="1"/>
</dbReference>
<evidence type="ECO:0000259" key="2">
    <source>
        <dbReference type="Pfam" id="PF18912"/>
    </source>
</evidence>
<dbReference type="RefSeq" id="WP_230446820.1">
    <property type="nucleotide sequence ID" value="NZ_JARWAI010000005.1"/>
</dbReference>
<evidence type="ECO:0000313" key="4">
    <source>
        <dbReference type="Proteomes" id="UP001269267"/>
    </source>
</evidence>
<dbReference type="EMBL" id="JARWAI010000005">
    <property type="protein sequence ID" value="MDR5874980.1"/>
    <property type="molecule type" value="Genomic_DNA"/>
</dbReference>